<dbReference type="SMART" id="SM00387">
    <property type="entry name" value="HATPase_c"/>
    <property type="match status" value="1"/>
</dbReference>
<dbReference type="PANTHER" id="PTHR43711">
    <property type="entry name" value="TWO-COMPONENT HISTIDINE KINASE"/>
    <property type="match status" value="1"/>
</dbReference>
<evidence type="ECO:0000256" key="3">
    <source>
        <dbReference type="ARBA" id="ARBA00022553"/>
    </source>
</evidence>
<keyword evidence="8" id="KW-0812">Transmembrane</keyword>
<comment type="caution">
    <text evidence="10">The sequence shown here is derived from an EMBL/GenBank/DDBJ whole genome shotgun (WGS) entry which is preliminary data.</text>
</comment>
<keyword evidence="3" id="KW-0597">Phosphoprotein</keyword>
<keyword evidence="8" id="KW-1133">Transmembrane helix</keyword>
<dbReference type="InterPro" id="IPR036890">
    <property type="entry name" value="HATPase_C_sf"/>
</dbReference>
<name>A0ABQ6G177_9CHLR</name>
<dbReference type="Gene3D" id="1.10.287.130">
    <property type="match status" value="1"/>
</dbReference>
<accession>A0ABQ6G177</accession>
<dbReference type="CDD" id="cd00075">
    <property type="entry name" value="HATPase"/>
    <property type="match status" value="1"/>
</dbReference>
<keyword evidence="7" id="KW-0175">Coiled coil</keyword>
<keyword evidence="5" id="KW-0418">Kinase</keyword>
<feature type="domain" description="Histidine kinase" evidence="9">
    <location>
        <begin position="173"/>
        <end position="394"/>
    </location>
</feature>
<dbReference type="RefSeq" id="WP_338257278.1">
    <property type="nucleotide sequence ID" value="NZ_BSRI01000002.1"/>
</dbReference>
<dbReference type="SUPFAM" id="SSF55874">
    <property type="entry name" value="ATPase domain of HSP90 chaperone/DNA topoisomerase II/histidine kinase"/>
    <property type="match status" value="1"/>
</dbReference>
<protein>
    <recommendedName>
        <fullName evidence="2">histidine kinase</fullName>
        <ecNumber evidence="2">2.7.13.3</ecNumber>
    </recommendedName>
</protein>
<dbReference type="InterPro" id="IPR036097">
    <property type="entry name" value="HisK_dim/P_sf"/>
</dbReference>
<evidence type="ECO:0000256" key="7">
    <source>
        <dbReference type="SAM" id="Coils"/>
    </source>
</evidence>
<dbReference type="SUPFAM" id="SSF47384">
    <property type="entry name" value="Homodimeric domain of signal transducing histidine kinase"/>
    <property type="match status" value="1"/>
</dbReference>
<keyword evidence="4" id="KW-0808">Transferase</keyword>
<evidence type="ECO:0000259" key="9">
    <source>
        <dbReference type="PROSITE" id="PS50109"/>
    </source>
</evidence>
<dbReference type="InterPro" id="IPR003661">
    <property type="entry name" value="HisK_dim/P_dom"/>
</dbReference>
<sequence>MKYYARIGILLHRLRMIPLAWLNLPWRSQLLIAALSYVVGISGLWLLFPSTHNGVSMFLPIVIACWLFRYRGLLATMVLNGLTFQITYILLLRGLLPDQAFVVGGIVGFITSLGLGVIVCWLRAAVDQVRMARQQILAAEQQRLLVQLQEQQIALAYEQQRKINALKDQFLLNVSHELRTPLTVLGGSLEILNDFGERLDPTTRAQYMKHAIESQEDLAALVDRVLDATEIISDIPNAKPEAIDVRHFLQEMLAHLKAHEIAAYTVHLQMPDQLMVWADPQFLGQVLHNLFSNIFKYVPTRTEIHIEGVQAEPTAFININIQDEGPGIPADEISLIFEKFVRLKRDMGGPTRGTGLGLYICKQLMEAMGGRIWVESSGQPGQGSRFCLSLPPVTSR</sequence>
<dbReference type="EC" id="2.7.13.3" evidence="2"/>
<evidence type="ECO:0000313" key="10">
    <source>
        <dbReference type="EMBL" id="GLV60262.1"/>
    </source>
</evidence>
<dbReference type="CDD" id="cd00082">
    <property type="entry name" value="HisKA"/>
    <property type="match status" value="1"/>
</dbReference>
<dbReference type="Pfam" id="PF00512">
    <property type="entry name" value="HisKA"/>
    <property type="match status" value="1"/>
</dbReference>
<evidence type="ECO:0000256" key="2">
    <source>
        <dbReference type="ARBA" id="ARBA00012438"/>
    </source>
</evidence>
<evidence type="ECO:0000256" key="4">
    <source>
        <dbReference type="ARBA" id="ARBA00022679"/>
    </source>
</evidence>
<comment type="catalytic activity">
    <reaction evidence="1">
        <text>ATP + protein L-histidine = ADP + protein N-phospho-L-histidine.</text>
        <dbReference type="EC" id="2.7.13.3"/>
    </reaction>
</comment>
<reference evidence="10 11" key="1">
    <citation type="submission" date="2023-02" db="EMBL/GenBank/DDBJ databases">
        <title>Dictyobacter halimunensis sp. nov., a new member of the class Ktedonobacteria from forest soil in a geothermal area.</title>
        <authorList>
            <person name="Rachmania M.K."/>
            <person name="Ningsih F."/>
            <person name="Sakai Y."/>
            <person name="Yabe S."/>
            <person name="Yokota A."/>
            <person name="Sjamsuridzal W."/>
        </authorList>
    </citation>
    <scope>NUCLEOTIDE SEQUENCE [LARGE SCALE GENOMIC DNA]</scope>
    <source>
        <strain evidence="10 11">S3.2.2.5</strain>
    </source>
</reference>
<gene>
    <name evidence="10" type="ORF">KDH_70820</name>
</gene>
<feature type="transmembrane region" description="Helical" evidence="8">
    <location>
        <begin position="102"/>
        <end position="126"/>
    </location>
</feature>
<dbReference type="EMBL" id="BSRI01000002">
    <property type="protein sequence ID" value="GLV60262.1"/>
    <property type="molecule type" value="Genomic_DNA"/>
</dbReference>
<keyword evidence="6" id="KW-0902">Two-component regulatory system</keyword>
<dbReference type="InterPro" id="IPR003594">
    <property type="entry name" value="HATPase_dom"/>
</dbReference>
<dbReference type="PROSITE" id="PS50109">
    <property type="entry name" value="HIS_KIN"/>
    <property type="match status" value="1"/>
</dbReference>
<dbReference type="Gene3D" id="3.30.565.10">
    <property type="entry name" value="Histidine kinase-like ATPase, C-terminal domain"/>
    <property type="match status" value="1"/>
</dbReference>
<dbReference type="Proteomes" id="UP001344906">
    <property type="component" value="Unassembled WGS sequence"/>
</dbReference>
<evidence type="ECO:0000256" key="1">
    <source>
        <dbReference type="ARBA" id="ARBA00000085"/>
    </source>
</evidence>
<dbReference type="InterPro" id="IPR005467">
    <property type="entry name" value="His_kinase_dom"/>
</dbReference>
<dbReference type="InterPro" id="IPR050736">
    <property type="entry name" value="Sensor_HK_Regulatory"/>
</dbReference>
<keyword evidence="8" id="KW-0472">Membrane</keyword>
<feature type="transmembrane region" description="Helical" evidence="8">
    <location>
        <begin position="77"/>
        <end position="96"/>
    </location>
</feature>
<feature type="transmembrane region" description="Helical" evidence="8">
    <location>
        <begin position="54"/>
        <end position="70"/>
    </location>
</feature>
<feature type="transmembrane region" description="Helical" evidence="8">
    <location>
        <begin position="30"/>
        <end position="48"/>
    </location>
</feature>
<organism evidence="10 11">
    <name type="scientific">Dictyobacter halimunensis</name>
    <dbReference type="NCBI Taxonomy" id="3026934"/>
    <lineage>
        <taxon>Bacteria</taxon>
        <taxon>Bacillati</taxon>
        <taxon>Chloroflexota</taxon>
        <taxon>Ktedonobacteria</taxon>
        <taxon>Ktedonobacterales</taxon>
        <taxon>Dictyobacteraceae</taxon>
        <taxon>Dictyobacter</taxon>
    </lineage>
</organism>
<feature type="coiled-coil region" evidence="7">
    <location>
        <begin position="122"/>
        <end position="151"/>
    </location>
</feature>
<dbReference type="PANTHER" id="PTHR43711:SF1">
    <property type="entry name" value="HISTIDINE KINASE 1"/>
    <property type="match status" value="1"/>
</dbReference>
<evidence type="ECO:0000256" key="6">
    <source>
        <dbReference type="ARBA" id="ARBA00023012"/>
    </source>
</evidence>
<dbReference type="InterPro" id="IPR004358">
    <property type="entry name" value="Sig_transdc_His_kin-like_C"/>
</dbReference>
<proteinExistence type="predicted"/>
<evidence type="ECO:0000313" key="11">
    <source>
        <dbReference type="Proteomes" id="UP001344906"/>
    </source>
</evidence>
<evidence type="ECO:0000256" key="5">
    <source>
        <dbReference type="ARBA" id="ARBA00022777"/>
    </source>
</evidence>
<dbReference type="PRINTS" id="PR00344">
    <property type="entry name" value="BCTRLSENSOR"/>
</dbReference>
<dbReference type="Pfam" id="PF02518">
    <property type="entry name" value="HATPase_c"/>
    <property type="match status" value="1"/>
</dbReference>
<dbReference type="SMART" id="SM00388">
    <property type="entry name" value="HisKA"/>
    <property type="match status" value="1"/>
</dbReference>
<evidence type="ECO:0000256" key="8">
    <source>
        <dbReference type="SAM" id="Phobius"/>
    </source>
</evidence>
<keyword evidence="11" id="KW-1185">Reference proteome</keyword>